<reference evidence="1 2" key="1">
    <citation type="submission" date="2024-02" db="EMBL/GenBank/DDBJ databases">
        <title>Lysobacter Genome Sequencing and Mining.</title>
        <authorList>
            <person name="Bierman J."/>
            <person name="Walker M.C."/>
        </authorList>
    </citation>
    <scope>NUCLEOTIDE SEQUENCE [LARGE SCALE GENOMIC DNA]</scope>
    <source>
        <strain evidence="1 2">PB6250</strain>
    </source>
</reference>
<evidence type="ECO:0000313" key="2">
    <source>
        <dbReference type="Proteomes" id="UP001387215"/>
    </source>
</evidence>
<accession>A0ABU8D1D9</accession>
<organism evidence="1 2">
    <name type="scientific">Lysobacter firmicutimachus</name>
    <dbReference type="NCBI Taxonomy" id="1792846"/>
    <lineage>
        <taxon>Bacteria</taxon>
        <taxon>Pseudomonadati</taxon>
        <taxon>Pseudomonadota</taxon>
        <taxon>Gammaproteobacteria</taxon>
        <taxon>Lysobacterales</taxon>
        <taxon>Lysobacteraceae</taxon>
        <taxon>Lysobacter</taxon>
    </lineage>
</organism>
<dbReference type="EMBL" id="JBANDL010000002">
    <property type="protein sequence ID" value="MEI2454842.1"/>
    <property type="molecule type" value="Genomic_DNA"/>
</dbReference>
<proteinExistence type="predicted"/>
<name>A0ABU8D1D9_9GAMM</name>
<keyword evidence="2" id="KW-1185">Reference proteome</keyword>
<dbReference type="RefSeq" id="WP_336131610.1">
    <property type="nucleotide sequence ID" value="NZ_JBANDL010000002.1"/>
</dbReference>
<evidence type="ECO:0000313" key="1">
    <source>
        <dbReference type="EMBL" id="MEI2454842.1"/>
    </source>
</evidence>
<protein>
    <submittedName>
        <fullName evidence="1">Uncharacterized protein</fullName>
    </submittedName>
</protein>
<sequence length="115" mass="11683">MTVIGYVPAAASAATFNVSLERELPLAVAASAAGANFALTPAGRFDTVSAAAFSNRSMLSSTTKVATELSRLLETMRGSTPMRKSPAVFPAGGVFVCADATFVVASASPANTQTH</sequence>
<dbReference type="Proteomes" id="UP001387215">
    <property type="component" value="Unassembled WGS sequence"/>
</dbReference>
<gene>
    <name evidence="1" type="ORF">V2J18_09150</name>
</gene>
<comment type="caution">
    <text evidence="1">The sequence shown here is derived from an EMBL/GenBank/DDBJ whole genome shotgun (WGS) entry which is preliminary data.</text>
</comment>